<evidence type="ECO:0000313" key="1">
    <source>
        <dbReference type="EMBL" id="ATJ81431.1"/>
    </source>
</evidence>
<dbReference type="AlphaFoldDB" id="A0A291P3H0"/>
<proteinExistence type="predicted"/>
<dbReference type="RefSeq" id="WP_097787978.1">
    <property type="nucleotide sequence ID" value="NZ_BAAADT010000015.1"/>
</dbReference>
<dbReference type="EMBL" id="CP021435">
    <property type="protein sequence ID" value="ATJ81431.1"/>
    <property type="molecule type" value="Genomic_DNA"/>
</dbReference>
<organism evidence="1 2">
    <name type="scientific">Halomonas beimenensis</name>
    <dbReference type="NCBI Taxonomy" id="475662"/>
    <lineage>
        <taxon>Bacteria</taxon>
        <taxon>Pseudomonadati</taxon>
        <taxon>Pseudomonadota</taxon>
        <taxon>Gammaproteobacteria</taxon>
        <taxon>Oceanospirillales</taxon>
        <taxon>Halomonadaceae</taxon>
        <taxon>Halomonas</taxon>
    </lineage>
</organism>
<accession>A0A291P3H0</accession>
<dbReference type="KEGG" id="hbe:BEI_0444"/>
<protein>
    <submittedName>
        <fullName evidence="1">Uncharacterized protein</fullName>
    </submittedName>
</protein>
<gene>
    <name evidence="1" type="ORF">BEI_0444</name>
</gene>
<keyword evidence="2" id="KW-1185">Reference proteome</keyword>
<dbReference type="OrthoDB" id="9035707at2"/>
<reference evidence="1 2" key="1">
    <citation type="journal article" date="2017" name="Sci. Rep.">
        <title>Revealing the Saline Adaptation Strategies of the Halophilic Bacterium Halomonas beimenensis through High-throughput Omics and Transposon Mutagenesis Approaches.</title>
        <authorList>
            <person name="Chen Y.H."/>
            <person name="Lin S.S."/>
            <person name="Shyu Y.T."/>
        </authorList>
    </citation>
    <scope>NUCLEOTIDE SEQUENCE [LARGE SCALE GENOMIC DNA]</scope>
    <source>
        <strain evidence="1 2">NTU-111</strain>
    </source>
</reference>
<sequence length="68" mass="7706">MEDTQAPQVPANVPLMTIERFAELSGLEQGVVYGHIRNGHLPAMKVGKYRMINIALLQRQCLQQEDWA</sequence>
<name>A0A291P3H0_9GAMM</name>
<evidence type="ECO:0000313" key="2">
    <source>
        <dbReference type="Proteomes" id="UP000219993"/>
    </source>
</evidence>
<dbReference type="Proteomes" id="UP000219993">
    <property type="component" value="Chromosome"/>
</dbReference>